<dbReference type="Proteomes" id="UP000186230">
    <property type="component" value="Chromosome"/>
</dbReference>
<name>A0A1L7I2K2_9FLAO</name>
<dbReference type="KEGG" id="gfl:GRFL_1087"/>
<gene>
    <name evidence="1" type="ORF">GRFL_1087</name>
</gene>
<dbReference type="Gene3D" id="2.40.160.60">
    <property type="entry name" value="Outer membrane protein transport protein (OMPP1/FadL/TodX)"/>
    <property type="match status" value="1"/>
</dbReference>
<dbReference type="EMBL" id="CP016359">
    <property type="protein sequence ID" value="APU67811.1"/>
    <property type="molecule type" value="Genomic_DNA"/>
</dbReference>
<sequence length="415" mass="46443">MKNKLAFIHFLGLLWPILMNGQLSTLSSSPYSLYGLGVYNYQTPGKANALGYTGIADNSFGSINKLNPASFAGIPLNTFTYDVGLRYEVQNLQQSYESETKNSGNFSGISFAFPVTEKSGMGIILAPYTNVGYEISDIQSNIEGTDEIFLTNVEGHGGLNDLNLNYGYAFSENLRVGLSSSFLFGKITENEYNYFVNNTLYLREDNSYSGFRFGFGIQYDFFKNTSLGAVVNSPVNLKSVQEQEIFQYRGGITGTLLGTETIETSNDDFILPLEIGMGFKTELIKELMISADYRHEFWDQTNQTDDIGDFIDRDFYGLGLEYLPENRMKTKAMEYRLGLKYDSGNMNFNGENVSGYGLSTGVGIPLNLSLGSMINLSYTYGDRGTISNGLVRENYHLLTLNLSLIGNWFTKRRFY</sequence>
<proteinExistence type="predicted"/>
<evidence type="ECO:0000313" key="2">
    <source>
        <dbReference type="Proteomes" id="UP000186230"/>
    </source>
</evidence>
<keyword evidence="2" id="KW-1185">Reference proteome</keyword>
<accession>A0A1L7I2K2</accession>
<organism evidence="1 2">
    <name type="scientific">Christiangramia flava JLT2011</name>
    <dbReference type="NCBI Taxonomy" id="1229726"/>
    <lineage>
        <taxon>Bacteria</taxon>
        <taxon>Pseudomonadati</taxon>
        <taxon>Bacteroidota</taxon>
        <taxon>Flavobacteriia</taxon>
        <taxon>Flavobacteriales</taxon>
        <taxon>Flavobacteriaceae</taxon>
        <taxon>Christiangramia</taxon>
    </lineage>
</organism>
<reference evidence="1 2" key="1">
    <citation type="submission" date="2016-07" db="EMBL/GenBank/DDBJ databases">
        <title>Multi-omics approach to identify versatile polysaccharide utilization systems of a marine flavobacterium Gramella flava.</title>
        <authorList>
            <person name="Tang K."/>
        </authorList>
    </citation>
    <scope>NUCLEOTIDE SEQUENCE [LARGE SCALE GENOMIC DNA]</scope>
    <source>
        <strain evidence="1 2">JLT2011</strain>
    </source>
</reference>
<dbReference type="AlphaFoldDB" id="A0A1L7I2K2"/>
<evidence type="ECO:0000313" key="1">
    <source>
        <dbReference type="EMBL" id="APU67811.1"/>
    </source>
</evidence>
<protein>
    <submittedName>
        <fullName evidence="1">Uncharacterized protein</fullName>
    </submittedName>
</protein>
<dbReference type="STRING" id="1229726.GRFL_1087"/>
<dbReference type="SUPFAM" id="SSF56935">
    <property type="entry name" value="Porins"/>
    <property type="match status" value="1"/>
</dbReference>